<evidence type="ECO:0000259" key="5">
    <source>
        <dbReference type="Pfam" id="PF13456"/>
    </source>
</evidence>
<dbReference type="CDD" id="cd06222">
    <property type="entry name" value="RNase_H_like"/>
    <property type="match status" value="1"/>
</dbReference>
<dbReference type="GO" id="GO:0001763">
    <property type="term" value="P:morphogenesis of a branching structure"/>
    <property type="evidence" value="ECO:0007669"/>
    <property type="project" value="InterPro"/>
</dbReference>
<dbReference type="InterPro" id="IPR044989">
    <property type="entry name" value="TAC1"/>
</dbReference>
<dbReference type="Proteomes" id="UP000596661">
    <property type="component" value="Chromosome 2"/>
</dbReference>
<feature type="compositionally biased region" description="Acidic residues" evidence="4">
    <location>
        <begin position="480"/>
        <end position="497"/>
    </location>
</feature>
<name>A0A803NUL5_CANSA</name>
<dbReference type="EnsemblPlants" id="evm.model.02.1681">
    <property type="protein sequence ID" value="cds.evm.model.02.1681"/>
    <property type="gene ID" value="evm.TU.02.1681"/>
</dbReference>
<protein>
    <recommendedName>
        <fullName evidence="3">Protein TILLER ANGLE CONTROL 1</fullName>
    </recommendedName>
</protein>
<dbReference type="Pfam" id="PF13456">
    <property type="entry name" value="RVT_3"/>
    <property type="match status" value="1"/>
</dbReference>
<sequence>MAIKLDMSKAYDRVEWDFLATMMTCLGYDNRWIMKIMNCITSVSFSILINGSIKGKFFPEKETTPSLATSMGVSLVTNHTKYLGMPTFIGKNKKQIFGKVREKVEAKLQGWKRGLFSQAGKEILIKAVIQALPCYVMSCFRITKGIIHDIESLIARFWWGSTSNNHKIHWGKWSKLCKLKENGGMGFRDLEDFNQALLAKQGWKILQQPDCLLARVLKALYFPNENFFEAKLGHFGSSVWRGILWGRDLIVKAYGKGRVAGFIGFSWLIWQRRNNFVFQQKHPADHLWLSWAVDFIAYQLGQQQQLPLLVHNKPTVSWQPPPSDFHLINTDASLKLGHLGCGLSAIIRNPAGDLVVAEVKYIQGCMTVPMAEAAAIHLGVQLAVRWSINKAWVGSDCINLIQAAANNSFPPTDWGQLMKDIINGNNHFKELNFIFYPRVVLIDALDGWKDGILAIGTFGFDPRKPLNQQCYSQKEYLVLESEEEEDENEEFSVDDVEDSSHDSDVDEEDSMSDDTCAEDEEEVNPLMFSALGLGHSFNKDNNKDVVASDQKINEDHHDRVLLSSLDNGSVSVASKDEEKKKVGRTTLADLFLADGDVKMKNSIDSGKVLADHHHEETINKKMNNVRTKKSLSFAKKLIPRVKEEKSPIKNLQRMMRRMLKRKIHPEALDGKVNKSEGQKGQQLVANTPNKASESVSLLAMQARLILVQWKHTHSRKFEPLLAPSGTFDSGKRWTKPAAHKLKINVDSVVFKAANAYISSVVIRDDGSSLIKAFSVYNSRVFNSSLLR</sequence>
<dbReference type="InterPro" id="IPR044730">
    <property type="entry name" value="RNase_H-like_dom_plant"/>
</dbReference>
<accession>A0A803NUL5</accession>
<feature type="region of interest" description="Disordered" evidence="4">
    <location>
        <begin position="479"/>
        <end position="519"/>
    </location>
</feature>
<evidence type="ECO:0000256" key="4">
    <source>
        <dbReference type="SAM" id="MobiDB-lite"/>
    </source>
</evidence>
<keyword evidence="1" id="KW-0341">Growth regulation</keyword>
<comment type="similarity">
    <text evidence="2">Belongs to the TAC family.</text>
</comment>
<dbReference type="Gramene" id="evm.model.02.1681">
    <property type="protein sequence ID" value="cds.evm.model.02.1681"/>
    <property type="gene ID" value="evm.TU.02.1681"/>
</dbReference>
<dbReference type="GO" id="GO:0003676">
    <property type="term" value="F:nucleic acid binding"/>
    <property type="evidence" value="ECO:0007669"/>
    <property type="project" value="InterPro"/>
</dbReference>
<organism evidence="6 7">
    <name type="scientific">Cannabis sativa</name>
    <name type="common">Hemp</name>
    <name type="synonym">Marijuana</name>
    <dbReference type="NCBI Taxonomy" id="3483"/>
    <lineage>
        <taxon>Eukaryota</taxon>
        <taxon>Viridiplantae</taxon>
        <taxon>Streptophyta</taxon>
        <taxon>Embryophyta</taxon>
        <taxon>Tracheophyta</taxon>
        <taxon>Spermatophyta</taxon>
        <taxon>Magnoliopsida</taxon>
        <taxon>eudicotyledons</taxon>
        <taxon>Gunneridae</taxon>
        <taxon>Pentapetalae</taxon>
        <taxon>rosids</taxon>
        <taxon>fabids</taxon>
        <taxon>Rosales</taxon>
        <taxon>Cannabaceae</taxon>
        <taxon>Cannabis</taxon>
    </lineage>
</organism>
<reference evidence="6" key="2">
    <citation type="submission" date="2021-03" db="UniProtKB">
        <authorList>
            <consortium name="EnsemblPlants"/>
        </authorList>
    </citation>
    <scope>IDENTIFICATION</scope>
</reference>
<feature type="compositionally biased region" description="Acidic residues" evidence="4">
    <location>
        <begin position="504"/>
        <end position="519"/>
    </location>
</feature>
<dbReference type="InterPro" id="IPR002156">
    <property type="entry name" value="RNaseH_domain"/>
</dbReference>
<dbReference type="AlphaFoldDB" id="A0A803NUL5"/>
<feature type="compositionally biased region" description="Basic and acidic residues" evidence="4">
    <location>
        <begin position="666"/>
        <end position="677"/>
    </location>
</feature>
<keyword evidence="7" id="KW-1185">Reference proteome</keyword>
<proteinExistence type="inferred from homology"/>
<dbReference type="GO" id="GO:0004523">
    <property type="term" value="F:RNA-DNA hybrid ribonuclease activity"/>
    <property type="evidence" value="ECO:0007669"/>
    <property type="project" value="InterPro"/>
</dbReference>
<evidence type="ECO:0000256" key="1">
    <source>
        <dbReference type="ARBA" id="ARBA00022604"/>
    </source>
</evidence>
<dbReference type="PANTHER" id="PTHR38366">
    <property type="entry name" value="NAD-DEPENDENT PROTEIN DEACETYLASE HST1-LIKE PROTEIN"/>
    <property type="match status" value="1"/>
</dbReference>
<evidence type="ECO:0000256" key="3">
    <source>
        <dbReference type="ARBA" id="ARBA00026138"/>
    </source>
</evidence>
<dbReference type="PANTHER" id="PTHR38366:SF1">
    <property type="entry name" value="PROTEIN TILLER ANGLE CONTROL 1"/>
    <property type="match status" value="1"/>
</dbReference>
<evidence type="ECO:0000313" key="7">
    <source>
        <dbReference type="Proteomes" id="UP000596661"/>
    </source>
</evidence>
<feature type="domain" description="RNase H type-1" evidence="5">
    <location>
        <begin position="329"/>
        <end position="438"/>
    </location>
</feature>
<evidence type="ECO:0000313" key="6">
    <source>
        <dbReference type="EnsemblPlants" id="cds.evm.model.02.1681"/>
    </source>
</evidence>
<feature type="region of interest" description="Disordered" evidence="4">
    <location>
        <begin position="666"/>
        <end position="687"/>
    </location>
</feature>
<reference evidence="6" key="1">
    <citation type="submission" date="2018-11" db="EMBL/GenBank/DDBJ databases">
        <authorList>
            <person name="Grassa J C."/>
        </authorList>
    </citation>
    <scope>NUCLEOTIDE SEQUENCE [LARGE SCALE GENOMIC DNA]</scope>
</reference>
<evidence type="ECO:0000256" key="2">
    <source>
        <dbReference type="ARBA" id="ARBA00025796"/>
    </source>
</evidence>
<feature type="compositionally biased region" description="Polar residues" evidence="4">
    <location>
        <begin position="678"/>
        <end position="687"/>
    </location>
</feature>
<dbReference type="EMBL" id="UZAU01000213">
    <property type="status" value="NOT_ANNOTATED_CDS"/>
    <property type="molecule type" value="Genomic_DNA"/>
</dbReference>